<dbReference type="PANTHER" id="PTHR13932:SF5">
    <property type="entry name" value="RADICAL S-ADENOSYL METHIONINE DOMAIN-CONTAINING PROTEIN 1, MITOCHONDRIAL"/>
    <property type="match status" value="1"/>
</dbReference>
<keyword evidence="7" id="KW-0143">Chaperone</keyword>
<dbReference type="InterPro" id="IPR006638">
    <property type="entry name" value="Elp3/MiaA/NifB-like_rSAM"/>
</dbReference>
<keyword evidence="3" id="KW-0949">S-adenosyl-L-methionine</keyword>
<comment type="similarity">
    <text evidence="1">Belongs to the anaerobic coproporphyrinogen-III oxidase family. HemW subfamily.</text>
</comment>
<dbReference type="SFLD" id="SFLDG01065">
    <property type="entry name" value="anaerobic_coproporphyrinogen-I"/>
    <property type="match status" value="1"/>
</dbReference>
<proteinExistence type="inferred from homology"/>
<organism evidence="9">
    <name type="scientific">marine metagenome</name>
    <dbReference type="NCBI Taxonomy" id="408172"/>
    <lineage>
        <taxon>unclassified sequences</taxon>
        <taxon>metagenomes</taxon>
        <taxon>ecological metagenomes</taxon>
    </lineage>
</organism>
<dbReference type="GO" id="GO:0046872">
    <property type="term" value="F:metal ion binding"/>
    <property type="evidence" value="ECO:0007669"/>
    <property type="project" value="UniProtKB-KW"/>
</dbReference>
<keyword evidence="2" id="KW-0349">Heme</keyword>
<dbReference type="GO" id="GO:0051539">
    <property type="term" value="F:4 iron, 4 sulfur cluster binding"/>
    <property type="evidence" value="ECO:0007669"/>
    <property type="project" value="InterPro"/>
</dbReference>
<dbReference type="Gene3D" id="3.20.20.70">
    <property type="entry name" value="Aldolase class I"/>
    <property type="match status" value="1"/>
</dbReference>
<dbReference type="SFLD" id="SFLDF00288">
    <property type="entry name" value="HemN-like__clustered_with_nucl"/>
    <property type="match status" value="1"/>
</dbReference>
<evidence type="ECO:0000256" key="3">
    <source>
        <dbReference type="ARBA" id="ARBA00022691"/>
    </source>
</evidence>
<evidence type="ECO:0000259" key="8">
    <source>
        <dbReference type="PROSITE" id="PS51918"/>
    </source>
</evidence>
<keyword evidence="4" id="KW-0479">Metal-binding</keyword>
<feature type="domain" description="Radical SAM core" evidence="8">
    <location>
        <begin position="1"/>
        <end position="232"/>
    </location>
</feature>
<dbReference type="PROSITE" id="PS51918">
    <property type="entry name" value="RADICAL_SAM"/>
    <property type="match status" value="1"/>
</dbReference>
<dbReference type="AlphaFoldDB" id="A0A382KG97"/>
<dbReference type="InterPro" id="IPR034505">
    <property type="entry name" value="Coproporphyrinogen-III_oxidase"/>
</dbReference>
<dbReference type="SUPFAM" id="SSF102114">
    <property type="entry name" value="Radical SAM enzymes"/>
    <property type="match status" value="1"/>
</dbReference>
<accession>A0A382KG97</accession>
<dbReference type="PANTHER" id="PTHR13932">
    <property type="entry name" value="COPROPORPHYRINIGEN III OXIDASE"/>
    <property type="match status" value="1"/>
</dbReference>
<dbReference type="InterPro" id="IPR007197">
    <property type="entry name" value="rSAM"/>
</dbReference>
<dbReference type="InterPro" id="IPR004559">
    <property type="entry name" value="HemW-like"/>
</dbReference>
<reference evidence="9" key="1">
    <citation type="submission" date="2018-05" db="EMBL/GenBank/DDBJ databases">
        <authorList>
            <person name="Lanie J.A."/>
            <person name="Ng W.-L."/>
            <person name="Kazmierczak K.M."/>
            <person name="Andrzejewski T.M."/>
            <person name="Davidsen T.M."/>
            <person name="Wayne K.J."/>
            <person name="Tettelin H."/>
            <person name="Glass J.I."/>
            <person name="Rusch D."/>
            <person name="Podicherti R."/>
            <person name="Tsui H.-C.T."/>
            <person name="Winkler M.E."/>
        </authorList>
    </citation>
    <scope>NUCLEOTIDE SEQUENCE</scope>
</reference>
<dbReference type="NCBIfam" id="TIGR00539">
    <property type="entry name" value="hemN_rel"/>
    <property type="match status" value="1"/>
</dbReference>
<evidence type="ECO:0000256" key="1">
    <source>
        <dbReference type="ARBA" id="ARBA00006100"/>
    </source>
</evidence>
<dbReference type="CDD" id="cd01335">
    <property type="entry name" value="Radical_SAM"/>
    <property type="match status" value="1"/>
</dbReference>
<sequence length="376" mass="43398">MIPAGIYIHVPFCAVKCMYCDFYSIADRNTEIHRFVKAITNEIDRCNIDVSDWIFDTIFIGGGTPSLLEVNSIESILNALDQKYDLKKIKEITIEANPGEAPFERLKDFTSLGINRLSMGVQSLEPNLLKFLTRIHTVDQVFETYNHARSAGFNNINCDLIYGIPEQSRKMWIRDLKRIMDLQPEHISAYMLTVEKGTGLYQLVYNEDLIMPPEKTMGDWFLETHGFLETGDYSAYEISNFSKPGFECEHNLHYWRIHPYLAFGPSAHGFDGQNRWNNSRSLDHYLKQIEKGVTPISNNETLNNTELFNEMIGFGLRMREGINLNQIPKELIDSFQRKIFHTMKKWNGCILMENNRVHLTKSGMAFADSIVIDLIN</sequence>
<keyword evidence="5" id="KW-0408">Iron</keyword>
<dbReference type="SMART" id="SM00729">
    <property type="entry name" value="Elp3"/>
    <property type="match status" value="1"/>
</dbReference>
<gene>
    <name evidence="9" type="ORF">METZ01_LOCUS276404</name>
</gene>
<evidence type="ECO:0000256" key="6">
    <source>
        <dbReference type="ARBA" id="ARBA00023014"/>
    </source>
</evidence>
<protein>
    <recommendedName>
        <fullName evidence="8">Radical SAM core domain-containing protein</fullName>
    </recommendedName>
</protein>
<dbReference type="Pfam" id="PF04055">
    <property type="entry name" value="Radical_SAM"/>
    <property type="match status" value="1"/>
</dbReference>
<evidence type="ECO:0000256" key="5">
    <source>
        <dbReference type="ARBA" id="ARBA00023004"/>
    </source>
</evidence>
<evidence type="ECO:0000256" key="7">
    <source>
        <dbReference type="ARBA" id="ARBA00023186"/>
    </source>
</evidence>
<dbReference type="EMBL" id="UINC01080530">
    <property type="protein sequence ID" value="SVC23550.1"/>
    <property type="molecule type" value="Genomic_DNA"/>
</dbReference>
<dbReference type="GO" id="GO:0004109">
    <property type="term" value="F:coproporphyrinogen oxidase activity"/>
    <property type="evidence" value="ECO:0007669"/>
    <property type="project" value="InterPro"/>
</dbReference>
<dbReference type="InterPro" id="IPR058240">
    <property type="entry name" value="rSAM_sf"/>
</dbReference>
<dbReference type="SFLD" id="SFLDF00562">
    <property type="entry name" value="HemN-like__clustered_with_heat"/>
    <property type="match status" value="1"/>
</dbReference>
<name>A0A382KG97_9ZZZZ</name>
<evidence type="ECO:0000256" key="4">
    <source>
        <dbReference type="ARBA" id="ARBA00022723"/>
    </source>
</evidence>
<evidence type="ECO:0000313" key="9">
    <source>
        <dbReference type="EMBL" id="SVC23550.1"/>
    </source>
</evidence>
<evidence type="ECO:0000256" key="2">
    <source>
        <dbReference type="ARBA" id="ARBA00022617"/>
    </source>
</evidence>
<dbReference type="GO" id="GO:0005737">
    <property type="term" value="C:cytoplasm"/>
    <property type="evidence" value="ECO:0007669"/>
    <property type="project" value="InterPro"/>
</dbReference>
<dbReference type="SFLD" id="SFLDS00029">
    <property type="entry name" value="Radical_SAM"/>
    <property type="match status" value="1"/>
</dbReference>
<dbReference type="InterPro" id="IPR013785">
    <property type="entry name" value="Aldolase_TIM"/>
</dbReference>
<keyword evidence="6" id="KW-0411">Iron-sulfur</keyword>
<dbReference type="GO" id="GO:0006779">
    <property type="term" value="P:porphyrin-containing compound biosynthetic process"/>
    <property type="evidence" value="ECO:0007669"/>
    <property type="project" value="InterPro"/>
</dbReference>